<name>A0A6N2LBY0_SALVM</name>
<proteinExistence type="predicted"/>
<protein>
    <recommendedName>
        <fullName evidence="2">PTBP1-like RNA recognition motif 2 domain-containing protein</fullName>
    </recommendedName>
</protein>
<accession>A0A6N2LBY0</accession>
<evidence type="ECO:0000313" key="1">
    <source>
        <dbReference type="EMBL" id="VFU38275.1"/>
    </source>
</evidence>
<organism evidence="1">
    <name type="scientific">Salix viminalis</name>
    <name type="common">Common osier</name>
    <name type="synonym">Basket willow</name>
    <dbReference type="NCBI Taxonomy" id="40686"/>
    <lineage>
        <taxon>Eukaryota</taxon>
        <taxon>Viridiplantae</taxon>
        <taxon>Streptophyta</taxon>
        <taxon>Embryophyta</taxon>
        <taxon>Tracheophyta</taxon>
        <taxon>Spermatophyta</taxon>
        <taxon>Magnoliopsida</taxon>
        <taxon>eudicotyledons</taxon>
        <taxon>Gunneridae</taxon>
        <taxon>Pentapetalae</taxon>
        <taxon>rosids</taxon>
        <taxon>fabids</taxon>
        <taxon>Malpighiales</taxon>
        <taxon>Salicaceae</taxon>
        <taxon>Saliceae</taxon>
        <taxon>Salix</taxon>
    </lineage>
</organism>
<dbReference type="EMBL" id="CAADRP010001380">
    <property type="protein sequence ID" value="VFU38275.1"/>
    <property type="molecule type" value="Genomic_DNA"/>
</dbReference>
<gene>
    <name evidence="1" type="ORF">SVIM_LOCUS207632</name>
</gene>
<dbReference type="InterPro" id="IPR035979">
    <property type="entry name" value="RBD_domain_sf"/>
</dbReference>
<dbReference type="AlphaFoldDB" id="A0A6N2LBY0"/>
<evidence type="ECO:0008006" key="2">
    <source>
        <dbReference type="Google" id="ProtNLM"/>
    </source>
</evidence>
<dbReference type="GO" id="GO:0003676">
    <property type="term" value="F:nucleic acid binding"/>
    <property type="evidence" value="ECO:0007669"/>
    <property type="project" value="InterPro"/>
</dbReference>
<dbReference type="PANTHER" id="PTHR15592">
    <property type="entry name" value="MATRIN 3/NUCLEAR PROTEIN 220-RELATED"/>
    <property type="match status" value="1"/>
</dbReference>
<dbReference type="InterPro" id="IPR012677">
    <property type="entry name" value="Nucleotide-bd_a/b_plait_sf"/>
</dbReference>
<sequence>MQYAVTVDVLHTVFSGFGNVQKIAIFEKNGGTQALIQYPDVATAAVAKETLEGHCIYDGGYCKLHLSYSRHTDLNVKVYICALELMS</sequence>
<dbReference type="SUPFAM" id="SSF54928">
    <property type="entry name" value="RNA-binding domain, RBD"/>
    <property type="match status" value="1"/>
</dbReference>
<dbReference type="Pfam" id="PF13893">
    <property type="entry name" value="RRM_5"/>
    <property type="match status" value="1"/>
</dbReference>
<reference evidence="1" key="1">
    <citation type="submission" date="2019-03" db="EMBL/GenBank/DDBJ databases">
        <authorList>
            <person name="Mank J."/>
            <person name="Almeida P."/>
        </authorList>
    </citation>
    <scope>NUCLEOTIDE SEQUENCE</scope>
    <source>
        <strain evidence="1">78183</strain>
    </source>
</reference>
<dbReference type="Gene3D" id="3.30.70.330">
    <property type="match status" value="1"/>
</dbReference>